<comment type="caution">
    <text evidence="1">The sequence shown here is derived from an EMBL/GenBank/DDBJ whole genome shotgun (WGS) entry which is preliminary data.</text>
</comment>
<reference evidence="1" key="1">
    <citation type="submission" date="2022-06" db="EMBL/GenBank/DDBJ databases">
        <title>Phylogenomic reconstructions and comparative analyses of Kickxellomycotina fungi.</title>
        <authorList>
            <person name="Reynolds N.K."/>
            <person name="Stajich J.E."/>
            <person name="Barry K."/>
            <person name="Grigoriev I.V."/>
            <person name="Crous P."/>
            <person name="Smith M.E."/>
        </authorList>
    </citation>
    <scope>NUCLEOTIDE SEQUENCE</scope>
    <source>
        <strain evidence="1">RSA 2271</strain>
    </source>
</reference>
<name>A0ACC1HJ46_9FUNG</name>
<evidence type="ECO:0000313" key="2">
    <source>
        <dbReference type="Proteomes" id="UP001145114"/>
    </source>
</evidence>
<feature type="non-terminal residue" evidence="1">
    <location>
        <position position="1"/>
    </location>
</feature>
<proteinExistence type="predicted"/>
<dbReference type="EMBL" id="JAMZIH010005355">
    <property type="protein sequence ID" value="KAJ1675341.1"/>
    <property type="molecule type" value="Genomic_DNA"/>
</dbReference>
<keyword evidence="2" id="KW-1185">Reference proteome</keyword>
<evidence type="ECO:0000313" key="1">
    <source>
        <dbReference type="EMBL" id="KAJ1675341.1"/>
    </source>
</evidence>
<organism evidence="1 2">
    <name type="scientific">Spiromyces aspiralis</name>
    <dbReference type="NCBI Taxonomy" id="68401"/>
    <lineage>
        <taxon>Eukaryota</taxon>
        <taxon>Fungi</taxon>
        <taxon>Fungi incertae sedis</taxon>
        <taxon>Zoopagomycota</taxon>
        <taxon>Kickxellomycotina</taxon>
        <taxon>Kickxellomycetes</taxon>
        <taxon>Kickxellales</taxon>
        <taxon>Kickxellaceae</taxon>
        <taxon>Spiromyces</taxon>
    </lineage>
</organism>
<accession>A0ACC1HJ46</accession>
<protein>
    <submittedName>
        <fullName evidence="1">Methyltransferase-like protein 21B</fullName>
    </submittedName>
</protein>
<gene>
    <name evidence="1" type="primary">METTL21B</name>
    <name evidence="1" type="ORF">EV182_001463</name>
</gene>
<sequence>GDTQLPGESPTGSFDLILGSEILYLKDQHLNLLRTIKAFSSPTTCTYLLYKHRNLSEIDFILLAREAGFKVKKVPTTTLDPEFQNDGYTLILLVLDSRTTNPQDCGST</sequence>
<dbReference type="Proteomes" id="UP001145114">
    <property type="component" value="Unassembled WGS sequence"/>
</dbReference>